<organism evidence="1 2">
    <name type="scientific">Roseovarius gaetbuli</name>
    <dbReference type="NCBI Taxonomy" id="1356575"/>
    <lineage>
        <taxon>Bacteria</taxon>
        <taxon>Pseudomonadati</taxon>
        <taxon>Pseudomonadota</taxon>
        <taxon>Alphaproteobacteria</taxon>
        <taxon>Rhodobacterales</taxon>
        <taxon>Roseobacteraceae</taxon>
        <taxon>Roseovarius</taxon>
    </lineage>
</organism>
<accession>A0A1X7AAR2</accession>
<reference evidence="2" key="1">
    <citation type="submission" date="2017-03" db="EMBL/GenBank/DDBJ databases">
        <authorList>
            <person name="Rodrigo-Torres L."/>
            <person name="Arahal R.D."/>
            <person name="Lucena T."/>
        </authorList>
    </citation>
    <scope>NUCLEOTIDE SEQUENCE [LARGE SCALE GENOMIC DNA]</scope>
    <source>
        <strain evidence="2">CECT 8370</strain>
    </source>
</reference>
<dbReference type="RefSeq" id="WP_245827496.1">
    <property type="nucleotide sequence ID" value="NZ_FWFJ01000061.1"/>
</dbReference>
<dbReference type="Gene3D" id="3.40.190.10">
    <property type="entry name" value="Periplasmic binding protein-like II"/>
    <property type="match status" value="2"/>
</dbReference>
<sequence length="285" mass="31301">MRQFSRRNLLGLLGSTLCASPGFALGRDRFRLGITPVFLDNDANLLDKLGAALSEASGFTVEFEQRRTYEEVTGLLLQGAVDAAWLCGFPFLQHQDALSLLAIPVWHGQPLYQSYLIVGASDTATALDDLKGAAHAFSDPDSNSGYLMTVTDLVRAGETPTDFFSRSIFTYGHRNVVRAVAAGLVRSGSVDGYVWEVLAKEEPELTRRTKVIAKSEWVGFPPFCARKERMSEPRIRAFQKALLTLVEQDTGKQALALLQLDGMALGEPDLYAGIAARMRELEALR</sequence>
<dbReference type="EMBL" id="FWFJ01000061">
    <property type="protein sequence ID" value="SLN74491.1"/>
    <property type="molecule type" value="Genomic_DNA"/>
</dbReference>
<dbReference type="AlphaFoldDB" id="A0A1X7AAR2"/>
<dbReference type="Proteomes" id="UP000194012">
    <property type="component" value="Unassembled WGS sequence"/>
</dbReference>
<name>A0A1X7AAR2_9RHOB</name>
<dbReference type="PANTHER" id="PTHR35841:SF1">
    <property type="entry name" value="PHOSPHONATES-BINDING PERIPLASMIC PROTEIN"/>
    <property type="match status" value="1"/>
</dbReference>
<evidence type="ECO:0000313" key="2">
    <source>
        <dbReference type="Proteomes" id="UP000194012"/>
    </source>
</evidence>
<dbReference type="Pfam" id="PF12974">
    <property type="entry name" value="Phosphonate-bd"/>
    <property type="match status" value="1"/>
</dbReference>
<evidence type="ECO:0000313" key="1">
    <source>
        <dbReference type="EMBL" id="SLN74491.1"/>
    </source>
</evidence>
<keyword evidence="2" id="KW-1185">Reference proteome</keyword>
<dbReference type="CDD" id="cd13571">
    <property type="entry name" value="PBP2_PnhD_1"/>
    <property type="match status" value="1"/>
</dbReference>
<proteinExistence type="predicted"/>
<dbReference type="PANTHER" id="PTHR35841">
    <property type="entry name" value="PHOSPHONATES-BINDING PERIPLASMIC PROTEIN"/>
    <property type="match status" value="1"/>
</dbReference>
<dbReference type="SUPFAM" id="SSF53850">
    <property type="entry name" value="Periplasmic binding protein-like II"/>
    <property type="match status" value="1"/>
</dbReference>
<gene>
    <name evidence="1" type="ORF">ROG8370_03678</name>
</gene>
<protein>
    <submittedName>
        <fullName evidence="1">ABC transporter, phosphonate, periplasmic substrate-binding protein</fullName>
    </submittedName>
</protein>